<reference evidence="1 2" key="1">
    <citation type="submission" date="2015-11" db="EMBL/GenBank/DDBJ databases">
        <title>Sequence of Pedobacter ginsenosidimutans.</title>
        <authorList>
            <person name="Carson E."/>
            <person name="Keyser V."/>
            <person name="Newman J."/>
            <person name="Miller J."/>
        </authorList>
    </citation>
    <scope>NUCLEOTIDE SEQUENCE [LARGE SCALE GENOMIC DNA]</scope>
    <source>
        <strain evidence="1 2">KACC 14530</strain>
    </source>
</reference>
<dbReference type="SUPFAM" id="SSF54001">
    <property type="entry name" value="Cysteine proteinases"/>
    <property type="match status" value="1"/>
</dbReference>
<dbReference type="InterPro" id="IPR008979">
    <property type="entry name" value="Galactose-bd-like_sf"/>
</dbReference>
<gene>
    <name evidence="1" type="ORF">ASU31_00200</name>
</gene>
<dbReference type="STRING" id="687842.ASU31_00200"/>
<sequence length="628" mass="71866">MNFAGENKTELQQVIDHYSRSQRDSLKLKAAYFLIANMTGHFSYRGYLQQGIDSLIRYGTRTKKISGYDFWQQENDAQINQLWNAVMANAATSHAGEDYLFDNKVISAKLLIENIDYAFKAWEMPWSRHLCFDEFCSYVLPYRFYDEALESWRPRYMQKFSWLAEAMGNSSDPVLACKLINESLRREFPFNREFGRYGKALGPNSLLDGGLGKCLDQAGIANFAMRAMGIPVTLEVVQQWANRSFGHDFSSVLNKDGKFVSFLGAEVPPNQYQLPYVAPKIYTLGYAIQDDSLLADEMGRGAWSEYRDRFRTDATQQFIPVNNLIVELRPGAVNAGETVKLCVFDNHYWIPVSTSISADGMTVLFKDMGLGVLYLPMVLRDKLIPVSPPLILQKDQSVRAVQIDKLTTDTISISRKYPLSQEKLDWIKLMLDGRFEGANTADFSGSKTLYNIQNPFYMMLNRRPISRQSFRYVRYCFPKSSGGSLAEICFYGDSSLTEALKGMPIHSSKVSDRDTQLAFDGYLSKYINTPGLADYDHEWVGLDFGSPKNIAGIGFSPRNDENGIDQRMNYELYYWDDHWVSLGHGVYDNVSKLKFKNVPIGALLWLRNHTSGNEERIFLYENNSQEWW</sequence>
<dbReference type="RefSeq" id="WP_057930383.1">
    <property type="nucleotide sequence ID" value="NZ_LMZQ01000001.1"/>
</dbReference>
<dbReference type="SUPFAM" id="SSF49785">
    <property type="entry name" value="Galactose-binding domain-like"/>
    <property type="match status" value="1"/>
</dbReference>
<protein>
    <submittedName>
        <fullName evidence="1">Uncharacterized protein</fullName>
    </submittedName>
</protein>
<name>A0A0T5VV56_9SPHI</name>
<dbReference type="AlphaFoldDB" id="A0A0T5VV56"/>
<dbReference type="EMBL" id="LMZQ01000001">
    <property type="protein sequence ID" value="KRT17754.1"/>
    <property type="molecule type" value="Genomic_DNA"/>
</dbReference>
<evidence type="ECO:0000313" key="2">
    <source>
        <dbReference type="Proteomes" id="UP000051950"/>
    </source>
</evidence>
<keyword evidence="2" id="KW-1185">Reference proteome</keyword>
<organism evidence="1 2">
    <name type="scientific">Pedobacter ginsenosidimutans</name>
    <dbReference type="NCBI Taxonomy" id="687842"/>
    <lineage>
        <taxon>Bacteria</taxon>
        <taxon>Pseudomonadati</taxon>
        <taxon>Bacteroidota</taxon>
        <taxon>Sphingobacteriia</taxon>
        <taxon>Sphingobacteriales</taxon>
        <taxon>Sphingobacteriaceae</taxon>
        <taxon>Pedobacter</taxon>
    </lineage>
</organism>
<dbReference type="PANTHER" id="PTHR35532:SF5">
    <property type="entry name" value="CARBOHYDRATE-BINDING DOMAIN-CONTAINING PROTEIN"/>
    <property type="match status" value="1"/>
</dbReference>
<dbReference type="PANTHER" id="PTHR35532">
    <property type="entry name" value="SIMILAR TO POLYHYDROXYALKANOATE DEPOLYMERASE"/>
    <property type="match status" value="1"/>
</dbReference>
<evidence type="ECO:0000313" key="1">
    <source>
        <dbReference type="EMBL" id="KRT17754.1"/>
    </source>
</evidence>
<dbReference type="Proteomes" id="UP000051950">
    <property type="component" value="Unassembled WGS sequence"/>
</dbReference>
<comment type="caution">
    <text evidence="1">The sequence shown here is derived from an EMBL/GenBank/DDBJ whole genome shotgun (WGS) entry which is preliminary data.</text>
</comment>
<proteinExistence type="predicted"/>
<dbReference type="InterPro" id="IPR038765">
    <property type="entry name" value="Papain-like_cys_pep_sf"/>
</dbReference>
<accession>A0A0T5VV56</accession>
<dbReference type="Gene3D" id="2.60.120.260">
    <property type="entry name" value="Galactose-binding domain-like"/>
    <property type="match status" value="2"/>
</dbReference>